<proteinExistence type="predicted"/>
<reference evidence="2" key="1">
    <citation type="submission" date="2022-11" db="UniProtKB">
        <authorList>
            <consortium name="WormBaseParasite"/>
        </authorList>
    </citation>
    <scope>IDENTIFICATION</scope>
</reference>
<dbReference type="WBParaSite" id="nRc.2.0.1.t10299-RA">
    <property type="protein sequence ID" value="nRc.2.0.1.t10299-RA"/>
    <property type="gene ID" value="nRc.2.0.1.g10299"/>
</dbReference>
<name>A0A915I808_ROMCU</name>
<dbReference type="Proteomes" id="UP000887565">
    <property type="component" value="Unplaced"/>
</dbReference>
<protein>
    <submittedName>
        <fullName evidence="2">Uncharacterized protein</fullName>
    </submittedName>
</protein>
<evidence type="ECO:0000313" key="2">
    <source>
        <dbReference type="WBParaSite" id="nRc.2.0.1.t10299-RA"/>
    </source>
</evidence>
<evidence type="ECO:0000313" key="1">
    <source>
        <dbReference type="Proteomes" id="UP000887565"/>
    </source>
</evidence>
<sequence>MVSKSNLDAAQKVVYFDMQSRAGASRGGMRRKRSYIEPILPTHNRTMQTNWHFHNNVINRKQIA</sequence>
<keyword evidence="1" id="KW-1185">Reference proteome</keyword>
<accession>A0A915I808</accession>
<dbReference type="AlphaFoldDB" id="A0A915I808"/>
<organism evidence="1 2">
    <name type="scientific">Romanomermis culicivorax</name>
    <name type="common">Nematode worm</name>
    <dbReference type="NCBI Taxonomy" id="13658"/>
    <lineage>
        <taxon>Eukaryota</taxon>
        <taxon>Metazoa</taxon>
        <taxon>Ecdysozoa</taxon>
        <taxon>Nematoda</taxon>
        <taxon>Enoplea</taxon>
        <taxon>Dorylaimia</taxon>
        <taxon>Mermithida</taxon>
        <taxon>Mermithoidea</taxon>
        <taxon>Mermithidae</taxon>
        <taxon>Romanomermis</taxon>
    </lineage>
</organism>